<proteinExistence type="inferred from homology"/>
<comment type="similarity">
    <text evidence="3">Belongs to the fucolectin family.</text>
</comment>
<sequence>MCGALMSFVKCPSVDGRAIFVKKTPDIRIYHNVVLDGWALYDSQQRVIPDSSFLRGGNLQSVPQPAFFTKLNPFSSRSNVPNADMLWIGPIHLHFGHFIVSVLARLWPLLSSIPPTWQLAYAGGDKHDLFKIEHIRECFNALGISPERLVRVAEQGTHIPRIAVAEPSFIENHSVHEEYFLTLKMIANMIQGNVPDYEISEQPVYFSKENLKSGVRKVINEHDLTSYLSNHGIKIVFTESMPFAEQIRLVTQHRNIIGFSGSAMHLTGFSDNRRICTLSHSIKASSNQALIDMVTGNRNLHLFPKDDLRNLGRTENFHEILEIKNPLEMGQNLLNILNGFVQGSHPKAQYFPDQPRSVSPLALNDEPFGENVAIKGVATQSSIYTDNAHHNNTPEGAISGKLTGIYQCQTTRQDKPWWQLDLQNTHLINEIRIYNRCDVAKERLTDMSLLLSIDGQQWDEVVSRKLGDAEIGGFDGEPFRYQPTEQIVARFIKIMIPREEWLALDQVEVFGESLLENVNTEEMPDVEGQLKVKYFSMLSIPMWNLANH</sequence>
<dbReference type="AlphaFoldDB" id="A0AAC9KBH4"/>
<evidence type="ECO:0000256" key="8">
    <source>
        <dbReference type="ARBA" id="ARBA00022837"/>
    </source>
</evidence>
<evidence type="ECO:0000256" key="2">
    <source>
        <dbReference type="ARBA" id="ARBA00004613"/>
    </source>
</evidence>
<dbReference type="InterPro" id="IPR008979">
    <property type="entry name" value="Galactose-bd-like_sf"/>
</dbReference>
<dbReference type="Proteomes" id="UP000182373">
    <property type="component" value="Chromosome"/>
</dbReference>
<dbReference type="PANTHER" id="PTHR45713">
    <property type="entry name" value="FTP DOMAIN-CONTAINING PROTEIN"/>
    <property type="match status" value="1"/>
</dbReference>
<gene>
    <name evidence="11" type="ORF">GbCGDNIH9_7246</name>
</gene>
<accession>A0AAC9KBH4</accession>
<evidence type="ECO:0000313" key="11">
    <source>
        <dbReference type="EMBL" id="APH54804.1"/>
    </source>
</evidence>
<evidence type="ECO:0000256" key="1">
    <source>
        <dbReference type="ARBA" id="ARBA00002219"/>
    </source>
</evidence>
<dbReference type="SUPFAM" id="SSF49785">
    <property type="entry name" value="Galactose-binding domain-like"/>
    <property type="match status" value="1"/>
</dbReference>
<evidence type="ECO:0000256" key="9">
    <source>
        <dbReference type="ARBA" id="ARBA00023157"/>
    </source>
</evidence>
<dbReference type="InterPro" id="IPR051941">
    <property type="entry name" value="BG_Antigen-Binding_Lectin"/>
</dbReference>
<dbReference type="Gene3D" id="2.60.120.260">
    <property type="entry name" value="Galactose-binding domain-like"/>
    <property type="match status" value="1"/>
</dbReference>
<protein>
    <submittedName>
        <fullName evidence="11">ATP/GTP-binding protein</fullName>
    </submittedName>
</protein>
<comment type="subcellular location">
    <subcellularLocation>
        <location evidence="2">Secreted</location>
    </subcellularLocation>
</comment>
<dbReference type="PANTHER" id="PTHR45713:SF8">
    <property type="entry name" value="SI:CH211-215K15.4"/>
    <property type="match status" value="1"/>
</dbReference>
<dbReference type="EMBL" id="CP018191">
    <property type="protein sequence ID" value="APH54804.1"/>
    <property type="molecule type" value="Genomic_DNA"/>
</dbReference>
<keyword evidence="6" id="KW-0479">Metal-binding</keyword>
<evidence type="ECO:0000256" key="6">
    <source>
        <dbReference type="ARBA" id="ARBA00022723"/>
    </source>
</evidence>
<dbReference type="InterPro" id="IPR049625">
    <property type="entry name" value="Glyco_transf_61_cat"/>
</dbReference>
<keyword evidence="8" id="KW-0106">Calcium</keyword>
<feature type="domain" description="F5/8 type C" evidence="10">
    <location>
        <begin position="356"/>
        <end position="512"/>
    </location>
</feature>
<dbReference type="GO" id="GO:0010185">
    <property type="term" value="P:regulation of cellular defense response"/>
    <property type="evidence" value="ECO:0007669"/>
    <property type="project" value="UniProtKB-ARBA"/>
</dbReference>
<name>A0AAC9KBH4_9PROT</name>
<dbReference type="Pfam" id="PF00754">
    <property type="entry name" value="F5_F8_type_C"/>
    <property type="match status" value="1"/>
</dbReference>
<dbReference type="InterPro" id="IPR006585">
    <property type="entry name" value="FTP1"/>
</dbReference>
<dbReference type="InterPro" id="IPR000421">
    <property type="entry name" value="FA58C"/>
</dbReference>
<dbReference type="Pfam" id="PF04577">
    <property type="entry name" value="Glyco_transf_61"/>
    <property type="match status" value="1"/>
</dbReference>
<evidence type="ECO:0000256" key="5">
    <source>
        <dbReference type="ARBA" id="ARBA00022525"/>
    </source>
</evidence>
<keyword evidence="5" id="KW-0964">Secreted</keyword>
<evidence type="ECO:0000256" key="3">
    <source>
        <dbReference type="ARBA" id="ARBA00010147"/>
    </source>
</evidence>
<dbReference type="GO" id="GO:0005576">
    <property type="term" value="C:extracellular region"/>
    <property type="evidence" value="ECO:0007669"/>
    <property type="project" value="UniProtKB-SubCell"/>
</dbReference>
<reference evidence="12" key="1">
    <citation type="submission" date="2016-11" db="EMBL/GenBank/DDBJ databases">
        <title>Comparative genomic and phenotypic analysis of Granulibacter bethesdensis clinical isolates from patients with chronic granulomatous disease.</title>
        <authorList>
            <person name="Zarember K.A."/>
            <person name="Porcella S.F."/>
            <person name="Chu J."/>
            <person name="Ding L."/>
            <person name="Dahlstrom E."/>
            <person name="Barbian K."/>
            <person name="Martens C."/>
            <person name="Sykora L."/>
            <person name="Kramer S."/>
            <person name="Pettinato A.M."/>
            <person name="Hong H."/>
            <person name="Wald G."/>
            <person name="Berg L.J."/>
            <person name="Rogge L.S."/>
            <person name="Greenberg D.E."/>
            <person name="Falcone E.L."/>
            <person name="Neves J.F."/>
            <person name="Simoes M.J."/>
            <person name="Casal M."/>
            <person name="Rodriguez-Lopez F.C."/>
            <person name="Zelazny A."/>
            <person name="Gallin J.I."/>
            <person name="Holland S.M."/>
        </authorList>
    </citation>
    <scope>NUCLEOTIDE SEQUENCE [LARGE SCALE GENOMIC DNA]</scope>
    <source>
        <strain evidence="12">NIH9.1</strain>
    </source>
</reference>
<dbReference type="GO" id="GO:0042806">
    <property type="term" value="F:fucose binding"/>
    <property type="evidence" value="ECO:0007669"/>
    <property type="project" value="UniProtKB-ARBA"/>
</dbReference>
<evidence type="ECO:0000256" key="4">
    <source>
        <dbReference type="ARBA" id="ARBA00011233"/>
    </source>
</evidence>
<keyword evidence="9" id="KW-1015">Disulfide bond</keyword>
<comment type="function">
    <text evidence="1">Acts as a defensive agent. Recognizes blood group fucosylated oligosaccharides including A, B, H and Lewis B-type antigens. Does not recognize Lewis A antigen and has low affinity for monovalent haptens.</text>
</comment>
<evidence type="ECO:0000313" key="12">
    <source>
        <dbReference type="Proteomes" id="UP000182373"/>
    </source>
</evidence>
<dbReference type="SMART" id="SM00607">
    <property type="entry name" value="FTP"/>
    <property type="match status" value="1"/>
</dbReference>
<keyword evidence="7" id="KW-0430">Lectin</keyword>
<dbReference type="GO" id="GO:0046872">
    <property type="term" value="F:metal ion binding"/>
    <property type="evidence" value="ECO:0007669"/>
    <property type="project" value="UniProtKB-KW"/>
</dbReference>
<comment type="subunit">
    <text evidence="4">Homotrimer.</text>
</comment>
<dbReference type="GO" id="GO:0016757">
    <property type="term" value="F:glycosyltransferase activity"/>
    <property type="evidence" value="ECO:0007669"/>
    <property type="project" value="InterPro"/>
</dbReference>
<dbReference type="PROSITE" id="PS50022">
    <property type="entry name" value="FA58C_3"/>
    <property type="match status" value="1"/>
</dbReference>
<evidence type="ECO:0000259" key="10">
    <source>
        <dbReference type="PROSITE" id="PS50022"/>
    </source>
</evidence>
<organism evidence="11 12">
    <name type="scientific">Granulibacter bethesdensis</name>
    <dbReference type="NCBI Taxonomy" id="364410"/>
    <lineage>
        <taxon>Bacteria</taxon>
        <taxon>Pseudomonadati</taxon>
        <taxon>Pseudomonadota</taxon>
        <taxon>Alphaproteobacteria</taxon>
        <taxon>Acetobacterales</taxon>
        <taxon>Acetobacteraceae</taxon>
        <taxon>Granulibacter</taxon>
    </lineage>
</organism>
<evidence type="ECO:0000256" key="7">
    <source>
        <dbReference type="ARBA" id="ARBA00022734"/>
    </source>
</evidence>